<dbReference type="GO" id="GO:0005634">
    <property type="term" value="C:nucleus"/>
    <property type="evidence" value="ECO:0007669"/>
    <property type="project" value="UniProtKB-SubCell"/>
</dbReference>
<evidence type="ECO:0000256" key="4">
    <source>
        <dbReference type="ARBA" id="ARBA00023242"/>
    </source>
</evidence>
<evidence type="ECO:0000259" key="5">
    <source>
        <dbReference type="SMART" id="SM00906"/>
    </source>
</evidence>
<evidence type="ECO:0000256" key="3">
    <source>
        <dbReference type="ARBA" id="ARBA00023125"/>
    </source>
</evidence>
<feature type="domain" description="Xylanolytic transcriptional activator regulatory" evidence="5">
    <location>
        <begin position="196"/>
        <end position="269"/>
    </location>
</feature>
<evidence type="ECO:0000256" key="2">
    <source>
        <dbReference type="ARBA" id="ARBA00022723"/>
    </source>
</evidence>
<comment type="subcellular location">
    <subcellularLocation>
        <location evidence="1">Nucleus</location>
    </subcellularLocation>
</comment>
<evidence type="ECO:0000313" key="6">
    <source>
        <dbReference type="EMBL" id="BCS23634.1"/>
    </source>
</evidence>
<organism evidence="6 7">
    <name type="scientific">Aspergillus puulaauensis</name>
    <dbReference type="NCBI Taxonomy" id="1220207"/>
    <lineage>
        <taxon>Eukaryota</taxon>
        <taxon>Fungi</taxon>
        <taxon>Dikarya</taxon>
        <taxon>Ascomycota</taxon>
        <taxon>Pezizomycotina</taxon>
        <taxon>Eurotiomycetes</taxon>
        <taxon>Eurotiomycetidae</taxon>
        <taxon>Eurotiales</taxon>
        <taxon>Aspergillaceae</taxon>
        <taxon>Aspergillus</taxon>
    </lineage>
</organism>
<dbReference type="Proteomes" id="UP000654913">
    <property type="component" value="Chromosome 4"/>
</dbReference>
<keyword evidence="7" id="KW-1185">Reference proteome</keyword>
<dbReference type="AlphaFoldDB" id="A0A7R8AL63"/>
<dbReference type="PANTHER" id="PTHR46910:SF3">
    <property type="entry name" value="HALOTOLERANCE PROTEIN 9-RELATED"/>
    <property type="match status" value="1"/>
</dbReference>
<dbReference type="InterPro" id="IPR007219">
    <property type="entry name" value="XnlR_reg_dom"/>
</dbReference>
<dbReference type="Pfam" id="PF04082">
    <property type="entry name" value="Fungal_trans"/>
    <property type="match status" value="1"/>
</dbReference>
<protein>
    <recommendedName>
        <fullName evidence="5">Xylanolytic transcriptional activator regulatory domain-containing protein</fullName>
    </recommendedName>
</protein>
<dbReference type="GO" id="GO:0008270">
    <property type="term" value="F:zinc ion binding"/>
    <property type="evidence" value="ECO:0007669"/>
    <property type="project" value="InterPro"/>
</dbReference>
<sequence>MNAKSGVLWAARFAAQCTNSKHDLCGQPLSPVSTVPSRSQSTLAAEAYAEDDRLYGFLDSDLSLASREDWDSWLEAFCRQVYPQYPFLHLPALQSLYKQLPGPPGLSVEHVFRSEEHCCQTSQVLVVLAIGAYCKSSHSSTFKGSCPGGWALYSTALDVYGHMMKTASDPSTGLLLTQTIVLMAVYCCCVDATQMAKRLLSLAISQLHCQGGHRRDTLTSIPVARGELMRRLWCSVYALDRELSIQTEGEPIIKDDNVDFALPLNLGDQWIAMHYDDNRSSSDLADRIQHEMLKKPTAEISCLRELTCYARAASKTLEILRDKNKNFHHGSSPLLIESLERYISRAFQTTGVAFQSESRQSSTSLAEKLAIEKKGWSLRTNRWCYLRLLIAVHAVERSKESGLPDSQATRFTCLHLIDEILRALNSLPHEFPKFTFPILHYWYSAVRIGLEMVGEEPLLRQCYGVTILEAVISLCECYAKTWLSSRISQNILGMSYAARSIFADELAGRENSLILPQSLGSQSNMIAKLEEAPVIASPLSSLSSDGTVSSSSTIGAPGDVSIAQRAEKPSQAVEIGNQSNEQNLPHTQNCNGHASSHSQGAFTRNLHYAENDRHTLCADGKWGGAEPTILDDDPNGQQLYTTPSSPVAGVKPGPGIQLNISDPLDLPSRPRNLDPTMANESTQTIASDSHISPGDQSWGSCSAANILNCGISELGLDEIHLFTLSDAGMNPM</sequence>
<dbReference type="GeneID" id="64973639"/>
<dbReference type="OrthoDB" id="3266505at2759"/>
<dbReference type="InterPro" id="IPR050987">
    <property type="entry name" value="AtrR-like"/>
</dbReference>
<accession>A0A7R8AL63</accession>
<dbReference type="EMBL" id="AP024446">
    <property type="protein sequence ID" value="BCS23634.1"/>
    <property type="molecule type" value="Genomic_DNA"/>
</dbReference>
<keyword evidence="2" id="KW-0479">Metal-binding</keyword>
<dbReference type="KEGG" id="apuu:APUU_40078S"/>
<dbReference type="GO" id="GO:0003677">
    <property type="term" value="F:DNA binding"/>
    <property type="evidence" value="ECO:0007669"/>
    <property type="project" value="UniProtKB-KW"/>
</dbReference>
<proteinExistence type="predicted"/>
<dbReference type="PANTHER" id="PTHR46910">
    <property type="entry name" value="TRANSCRIPTION FACTOR PDR1"/>
    <property type="match status" value="1"/>
</dbReference>
<keyword evidence="4" id="KW-0539">Nucleus</keyword>
<dbReference type="GO" id="GO:0006351">
    <property type="term" value="P:DNA-templated transcription"/>
    <property type="evidence" value="ECO:0007669"/>
    <property type="project" value="InterPro"/>
</dbReference>
<evidence type="ECO:0000256" key="1">
    <source>
        <dbReference type="ARBA" id="ARBA00004123"/>
    </source>
</evidence>
<name>A0A7R8AL63_9EURO</name>
<reference evidence="6" key="1">
    <citation type="submission" date="2021-01" db="EMBL/GenBank/DDBJ databases">
        <authorList>
            <consortium name="Aspergillus puulaauensis MK2 genome sequencing consortium"/>
            <person name="Kazuki M."/>
            <person name="Futagami T."/>
        </authorList>
    </citation>
    <scope>NUCLEOTIDE SEQUENCE</scope>
    <source>
        <strain evidence="6">MK2</strain>
    </source>
</reference>
<reference evidence="6" key="2">
    <citation type="submission" date="2021-02" db="EMBL/GenBank/DDBJ databases">
        <title>Aspergillus puulaauensis MK2 genome sequence.</title>
        <authorList>
            <person name="Futagami T."/>
            <person name="Mori K."/>
            <person name="Kadooka C."/>
            <person name="Tanaka T."/>
        </authorList>
    </citation>
    <scope>NUCLEOTIDE SEQUENCE</scope>
    <source>
        <strain evidence="6">MK2</strain>
    </source>
</reference>
<dbReference type="GO" id="GO:0003700">
    <property type="term" value="F:DNA-binding transcription factor activity"/>
    <property type="evidence" value="ECO:0007669"/>
    <property type="project" value="InterPro"/>
</dbReference>
<keyword evidence="3" id="KW-0238">DNA-binding</keyword>
<gene>
    <name evidence="6" type="ORF">APUU_40078S</name>
</gene>
<dbReference type="SMART" id="SM00906">
    <property type="entry name" value="Fungal_trans"/>
    <property type="match status" value="1"/>
</dbReference>
<dbReference type="CDD" id="cd12148">
    <property type="entry name" value="fungal_TF_MHR"/>
    <property type="match status" value="1"/>
</dbReference>
<dbReference type="RefSeq" id="XP_041555828.1">
    <property type="nucleotide sequence ID" value="XM_041703110.1"/>
</dbReference>
<evidence type="ECO:0000313" key="7">
    <source>
        <dbReference type="Proteomes" id="UP000654913"/>
    </source>
</evidence>